<dbReference type="Gene3D" id="2.60.120.260">
    <property type="entry name" value="Galactose-binding domain-like"/>
    <property type="match status" value="2"/>
</dbReference>
<dbReference type="InterPro" id="IPR013783">
    <property type="entry name" value="Ig-like_fold"/>
</dbReference>
<sequence>MNKYVYIIIFLCFTPFLRGNSIDSPFNLRTCDKGKPAGTEQKPFFGWYNSNAKANEIQTAYQIIVASNPELLASGKGDVWDSGKIMSRMQNYIDFGGSSLLPATRYYWKVRTWDKAGNASAYSDATYFDTGLFRAEDWKGSFWIKRESKDTNVYTYFRKQVQLSGKAVKKAMVYLSACHNYELYLNGKAVGKGLVYSYPQYTYYNSYDVTALMSNNTTISAMTHWYGGGQGRAKGDNRFILKLIVTYADGTKAVFGTDKSWKQSAVEVFNPNTKQRGGEGVGYLDVMDSRKEIAGWNSPSFNDSAWQNAVEIGEHPSGAFTGELRPELSQLKERKFKPVSVKNIGNGNYLIDLGKIYAGVPEIAFNGGKAGDTIKMRGGFVLNPDGTVSEKINQSTNLAYSFVLNGKKSVFKPVVYFGYQYLQVNNSPTILTTENVSFIERFYELQPERSQFSSSNTMLDNVWELMSHSLTLGAQESFVDTPTREKGGFLGDGWSMGVSAMKVMGDRVFNHRVLLQFLDSQDQYWPDGRLNAVYPNVDGKRDIPDFTQQYLLWAWDYYTQTGNIEFLKTNYLKLKKVADYVDSYKNPSTGLIHKLAGGSGGYIYGIIDWPATMRYGYDMTADARTVINAYAYADFDIMSKIAEVTENKTDADSFRAKAVLIREAINSKLINPEGVYIDGLLEDGSQSKHVSQHANMFPIALDIAPESNKKTVLDAVKERKMSVGMVTVRFLPQALGLAEEGDHLLELYTNPVWDGWAKTISKGGTATWESWDALETNQSMCHPWGTSGLNGIQEYILGVKSLKPQHERIQVKPLDFHGKLTNVSGSVPTDKGDIQVTWIIKAKTFQLTLNSPNNVTAEVYILKGSSTSNEVTVDGKTVTAKPTGNYLLIENVGSGKHIFEKQL</sequence>
<evidence type="ECO:0000259" key="4">
    <source>
        <dbReference type="Pfam" id="PF05592"/>
    </source>
</evidence>
<dbReference type="AlphaFoldDB" id="A0A1M5HD84"/>
<evidence type="ECO:0000256" key="2">
    <source>
        <dbReference type="ARBA" id="ARBA00012652"/>
    </source>
</evidence>
<evidence type="ECO:0000313" key="9">
    <source>
        <dbReference type="Proteomes" id="UP000184516"/>
    </source>
</evidence>
<dbReference type="InterPro" id="IPR008902">
    <property type="entry name" value="Rhamnosid_concanavalin"/>
</dbReference>
<dbReference type="Proteomes" id="UP000184516">
    <property type="component" value="Unassembled WGS sequence"/>
</dbReference>
<dbReference type="Gene3D" id="2.60.40.10">
    <property type="entry name" value="Immunoglobulins"/>
    <property type="match status" value="1"/>
</dbReference>
<dbReference type="Gene3D" id="2.60.420.10">
    <property type="entry name" value="Maltose phosphorylase, domain 3"/>
    <property type="match status" value="1"/>
</dbReference>
<accession>A0A1M5HD84</accession>
<evidence type="ECO:0000259" key="5">
    <source>
        <dbReference type="Pfam" id="PF08531"/>
    </source>
</evidence>
<proteinExistence type="predicted"/>
<dbReference type="Gene3D" id="1.50.10.10">
    <property type="match status" value="1"/>
</dbReference>
<reference evidence="9" key="1">
    <citation type="submission" date="2016-11" db="EMBL/GenBank/DDBJ databases">
        <authorList>
            <person name="Varghese N."/>
            <person name="Submissions S."/>
        </authorList>
    </citation>
    <scope>NUCLEOTIDE SEQUENCE [LARGE SCALE GENOMIC DNA]</scope>
    <source>
        <strain evidence="9">DSM 19978</strain>
    </source>
</reference>
<dbReference type="PANTHER" id="PTHR33307:SF6">
    <property type="entry name" value="ALPHA-RHAMNOSIDASE (EUROFUNG)-RELATED"/>
    <property type="match status" value="1"/>
</dbReference>
<name>A0A1M5HD84_9FLAO</name>
<comment type="catalytic activity">
    <reaction evidence="1">
        <text>Hydrolysis of terminal non-reducing alpha-L-rhamnose residues in alpha-L-rhamnosides.</text>
        <dbReference type="EC" id="3.2.1.40"/>
    </reaction>
</comment>
<feature type="domain" description="Alpha-L-rhamnosidase concanavalin-like" evidence="4">
    <location>
        <begin position="343"/>
        <end position="436"/>
    </location>
</feature>
<feature type="domain" description="Bacterial alpha-L-rhamnosidase N-terminal" evidence="5">
    <location>
        <begin position="166"/>
        <end position="317"/>
    </location>
</feature>
<protein>
    <recommendedName>
        <fullName evidence="2">alpha-L-rhamnosidase</fullName>
        <ecNumber evidence="2">3.2.1.40</ecNumber>
    </recommendedName>
</protein>
<dbReference type="Pfam" id="PF17389">
    <property type="entry name" value="Bac_rhamnosid6H"/>
    <property type="match status" value="1"/>
</dbReference>
<dbReference type="EMBL" id="FQWB01000002">
    <property type="protein sequence ID" value="SHG13915.1"/>
    <property type="molecule type" value="Genomic_DNA"/>
</dbReference>
<dbReference type="PANTHER" id="PTHR33307">
    <property type="entry name" value="ALPHA-RHAMNOSIDASE (EUROFUNG)"/>
    <property type="match status" value="1"/>
</dbReference>
<evidence type="ECO:0000256" key="3">
    <source>
        <dbReference type="ARBA" id="ARBA00022801"/>
    </source>
</evidence>
<evidence type="ECO:0000259" key="7">
    <source>
        <dbReference type="Pfam" id="PF17390"/>
    </source>
</evidence>
<dbReference type="InterPro" id="IPR035396">
    <property type="entry name" value="Bac_rhamnosid6H"/>
</dbReference>
<dbReference type="OrthoDB" id="9815108at2"/>
<dbReference type="Pfam" id="PF25788">
    <property type="entry name" value="Ig_Rha78A_N"/>
    <property type="match status" value="1"/>
</dbReference>
<dbReference type="InterPro" id="IPR008928">
    <property type="entry name" value="6-hairpin_glycosidase_sf"/>
</dbReference>
<organism evidence="8 9">
    <name type="scientific">Flavobacterium fluvii</name>
    <dbReference type="NCBI Taxonomy" id="468056"/>
    <lineage>
        <taxon>Bacteria</taxon>
        <taxon>Pseudomonadati</taxon>
        <taxon>Bacteroidota</taxon>
        <taxon>Flavobacteriia</taxon>
        <taxon>Flavobacteriales</taxon>
        <taxon>Flavobacteriaceae</taxon>
        <taxon>Flavobacterium</taxon>
    </lineage>
</organism>
<keyword evidence="3" id="KW-0378">Hydrolase</keyword>
<keyword evidence="9" id="KW-1185">Reference proteome</keyword>
<dbReference type="STRING" id="468056.SAMN05443549_102188"/>
<dbReference type="GO" id="GO:0005975">
    <property type="term" value="P:carbohydrate metabolic process"/>
    <property type="evidence" value="ECO:0007669"/>
    <property type="project" value="InterPro"/>
</dbReference>
<dbReference type="Pfam" id="PF08531">
    <property type="entry name" value="Bac_rhamnosid_N"/>
    <property type="match status" value="1"/>
</dbReference>
<evidence type="ECO:0000256" key="1">
    <source>
        <dbReference type="ARBA" id="ARBA00001445"/>
    </source>
</evidence>
<evidence type="ECO:0000313" key="8">
    <source>
        <dbReference type="EMBL" id="SHG13915.1"/>
    </source>
</evidence>
<dbReference type="SUPFAM" id="SSF48208">
    <property type="entry name" value="Six-hairpin glycosidases"/>
    <property type="match status" value="1"/>
</dbReference>
<dbReference type="EC" id="3.2.1.40" evidence="2"/>
<dbReference type="GO" id="GO:0030596">
    <property type="term" value="F:alpha-L-rhamnosidase activity"/>
    <property type="evidence" value="ECO:0007669"/>
    <property type="project" value="UniProtKB-EC"/>
</dbReference>
<dbReference type="InterPro" id="IPR016007">
    <property type="entry name" value="Alpha_rhamnosid"/>
</dbReference>
<dbReference type="InterPro" id="IPR013737">
    <property type="entry name" value="Bac_rhamnosid_N"/>
</dbReference>
<feature type="domain" description="Alpha-L-rhamnosidase C-terminal" evidence="7">
    <location>
        <begin position="798"/>
        <end position="867"/>
    </location>
</feature>
<dbReference type="RefSeq" id="WP_073369122.1">
    <property type="nucleotide sequence ID" value="NZ_FQWB01000002.1"/>
</dbReference>
<dbReference type="InterPro" id="IPR035398">
    <property type="entry name" value="Bac_rhamnosid_C"/>
</dbReference>
<evidence type="ECO:0000259" key="6">
    <source>
        <dbReference type="Pfam" id="PF17389"/>
    </source>
</evidence>
<dbReference type="Pfam" id="PF17390">
    <property type="entry name" value="Bac_rhamnosid_C"/>
    <property type="match status" value="1"/>
</dbReference>
<dbReference type="Pfam" id="PF05592">
    <property type="entry name" value="Bac_rhamnosid"/>
    <property type="match status" value="1"/>
</dbReference>
<gene>
    <name evidence="8" type="ORF">SAMN05443549_102188</name>
</gene>
<dbReference type="InterPro" id="IPR012341">
    <property type="entry name" value="6hp_glycosidase-like_sf"/>
</dbReference>
<feature type="domain" description="Alpha-L-rhamnosidase six-hairpin glycosidase" evidence="6">
    <location>
        <begin position="448"/>
        <end position="785"/>
    </location>
</feature>